<sequence>MTLNIDQIAFFLFVAAIVAMLARLIKIPYTIGLVIAGVGISFIPFSNPLELSRELIFLIFLPALIFEATLYIRWKELQKDFWVVITLVTMGVLLSAGVTAAGMHYLVGWEWKIAIVFGILITATDPVSVIATFKETGVQGRLKLLVEAESLFNDSTAAVCFGIAVTLAMGQSISFSSTVSTLIASIGGGILCGIVVASTLLLLSGQTEDPLVEITFTTVAAYGSFLLAEHFHCSGVLATVTAGLMIGNLGSLGSISDEGRESVEAFWEYAAFIANSLIFILIGIQESHENFGYFLLPILVAISVVIVGRAFAIYPLCAIFTLSELRVKITHQHALFWGGLRGALALALALGLPLDMPRRSEIITVTFGVVAFSVFVQGLTMKPMLRFLEEIPTLEENKRSI</sequence>
<evidence type="ECO:0000256" key="6">
    <source>
        <dbReference type="ARBA" id="ARBA00022692"/>
    </source>
</evidence>
<evidence type="ECO:0000256" key="12">
    <source>
        <dbReference type="SAM" id="Phobius"/>
    </source>
</evidence>
<evidence type="ECO:0000256" key="2">
    <source>
        <dbReference type="ARBA" id="ARBA00007367"/>
    </source>
</evidence>
<feature type="transmembrane region" description="Helical" evidence="12">
    <location>
        <begin position="266"/>
        <end position="285"/>
    </location>
</feature>
<proteinExistence type="inferred from homology"/>
<comment type="subcellular location">
    <subcellularLocation>
        <location evidence="1">Cell membrane</location>
        <topology evidence="1">Multi-pass membrane protein</topology>
    </subcellularLocation>
</comment>
<evidence type="ECO:0000256" key="7">
    <source>
        <dbReference type="ARBA" id="ARBA00022989"/>
    </source>
</evidence>
<keyword evidence="15" id="KW-1185">Reference proteome</keyword>
<feature type="transmembrane region" description="Helical" evidence="12">
    <location>
        <begin position="6"/>
        <end position="24"/>
    </location>
</feature>
<feature type="transmembrane region" description="Helical" evidence="12">
    <location>
        <begin position="81"/>
        <end position="107"/>
    </location>
</feature>
<evidence type="ECO:0000259" key="13">
    <source>
        <dbReference type="Pfam" id="PF00999"/>
    </source>
</evidence>
<evidence type="ECO:0000313" key="15">
    <source>
        <dbReference type="Proteomes" id="UP000717364"/>
    </source>
</evidence>
<evidence type="ECO:0000256" key="11">
    <source>
        <dbReference type="ARBA" id="ARBA00023201"/>
    </source>
</evidence>
<dbReference type="Proteomes" id="UP000717364">
    <property type="component" value="Unassembled WGS sequence"/>
</dbReference>
<feature type="transmembrane region" description="Helical" evidence="12">
    <location>
        <begin position="31"/>
        <end position="49"/>
    </location>
</feature>
<dbReference type="GO" id="GO:0015385">
    <property type="term" value="F:sodium:proton antiporter activity"/>
    <property type="evidence" value="ECO:0007669"/>
    <property type="project" value="InterPro"/>
</dbReference>
<gene>
    <name evidence="14" type="ORF">IXB50_14340</name>
</gene>
<protein>
    <submittedName>
        <fullName evidence="14">Sodium:proton antiporter</fullName>
    </submittedName>
</protein>
<keyword evidence="6 12" id="KW-0812">Transmembrane</keyword>
<dbReference type="GO" id="GO:0051453">
    <property type="term" value="P:regulation of intracellular pH"/>
    <property type="evidence" value="ECO:0007669"/>
    <property type="project" value="TreeGrafter"/>
</dbReference>
<evidence type="ECO:0000313" key="14">
    <source>
        <dbReference type="EMBL" id="MBT9316605.1"/>
    </source>
</evidence>
<dbReference type="AlphaFoldDB" id="A0A947DH11"/>
<feature type="transmembrane region" description="Helical" evidence="12">
    <location>
        <begin position="234"/>
        <end position="254"/>
    </location>
</feature>
<dbReference type="GO" id="GO:0098719">
    <property type="term" value="P:sodium ion import across plasma membrane"/>
    <property type="evidence" value="ECO:0007669"/>
    <property type="project" value="TreeGrafter"/>
</dbReference>
<keyword evidence="4" id="KW-0050">Antiport</keyword>
<dbReference type="PANTHER" id="PTHR10110">
    <property type="entry name" value="SODIUM/HYDROGEN EXCHANGER"/>
    <property type="match status" value="1"/>
</dbReference>
<keyword evidence="3" id="KW-0813">Transport</keyword>
<feature type="transmembrane region" description="Helical" evidence="12">
    <location>
        <begin position="210"/>
        <end position="228"/>
    </location>
</feature>
<evidence type="ECO:0000256" key="4">
    <source>
        <dbReference type="ARBA" id="ARBA00022449"/>
    </source>
</evidence>
<organism evidence="14 15">
    <name type="scientific">Leptothoe spongobia TAU-MAC 1115</name>
    <dbReference type="NCBI Taxonomy" id="1967444"/>
    <lineage>
        <taxon>Bacteria</taxon>
        <taxon>Bacillati</taxon>
        <taxon>Cyanobacteriota</taxon>
        <taxon>Cyanophyceae</taxon>
        <taxon>Nodosilineales</taxon>
        <taxon>Cymatolegaceae</taxon>
        <taxon>Leptothoe</taxon>
        <taxon>Leptothoe spongobia</taxon>
    </lineage>
</organism>
<reference evidence="14" key="1">
    <citation type="submission" date="2020-11" db="EMBL/GenBank/DDBJ databases">
        <authorList>
            <person name="Konstantinou D."/>
            <person name="Gkelis S."/>
            <person name="Popin R."/>
            <person name="Fewer D."/>
            <person name="Sivonen K."/>
        </authorList>
    </citation>
    <scope>NUCLEOTIDE SEQUENCE</scope>
    <source>
        <strain evidence="14">TAU-MAC 1115</strain>
    </source>
</reference>
<evidence type="ECO:0000256" key="3">
    <source>
        <dbReference type="ARBA" id="ARBA00022448"/>
    </source>
</evidence>
<dbReference type="Gene3D" id="6.10.140.1330">
    <property type="match status" value="1"/>
</dbReference>
<evidence type="ECO:0000256" key="10">
    <source>
        <dbReference type="ARBA" id="ARBA00023136"/>
    </source>
</evidence>
<feature type="transmembrane region" description="Helical" evidence="12">
    <location>
        <begin position="55"/>
        <end position="74"/>
    </location>
</feature>
<name>A0A947DH11_9CYAN</name>
<feature type="transmembrane region" description="Helical" evidence="12">
    <location>
        <begin position="334"/>
        <end position="354"/>
    </location>
</feature>
<dbReference type="PANTHER" id="PTHR10110:SF195">
    <property type="entry name" value="NA(+)_H(+) ANTIPORTER NHAS2"/>
    <property type="match status" value="1"/>
</dbReference>
<keyword evidence="10 12" id="KW-0472">Membrane</keyword>
<keyword evidence="8" id="KW-0915">Sodium</keyword>
<comment type="similarity">
    <text evidence="2">Belongs to the monovalent cation:proton antiporter 1 (CPA1) transporter (TC 2.A.36) family.</text>
</comment>
<feature type="transmembrane region" description="Helical" evidence="12">
    <location>
        <begin position="360"/>
        <end position="379"/>
    </location>
</feature>
<dbReference type="GO" id="GO:0005886">
    <property type="term" value="C:plasma membrane"/>
    <property type="evidence" value="ECO:0007669"/>
    <property type="project" value="UniProtKB-SubCell"/>
</dbReference>
<evidence type="ECO:0000256" key="8">
    <source>
        <dbReference type="ARBA" id="ARBA00023053"/>
    </source>
</evidence>
<evidence type="ECO:0000256" key="1">
    <source>
        <dbReference type="ARBA" id="ARBA00004651"/>
    </source>
</evidence>
<dbReference type="GO" id="GO:0015386">
    <property type="term" value="F:potassium:proton antiporter activity"/>
    <property type="evidence" value="ECO:0007669"/>
    <property type="project" value="TreeGrafter"/>
</dbReference>
<feature type="domain" description="Cation/H+ exchanger transmembrane" evidence="13">
    <location>
        <begin position="13"/>
        <end position="386"/>
    </location>
</feature>
<dbReference type="EMBL" id="JADOES010000029">
    <property type="protein sequence ID" value="MBT9316605.1"/>
    <property type="molecule type" value="Genomic_DNA"/>
</dbReference>
<keyword evidence="5" id="KW-1003">Cell membrane</keyword>
<dbReference type="RefSeq" id="WP_215609672.1">
    <property type="nucleotide sequence ID" value="NZ_JADOES010000029.1"/>
</dbReference>
<keyword evidence="7 12" id="KW-1133">Transmembrane helix</keyword>
<reference evidence="14" key="2">
    <citation type="journal article" date="2021" name="Mar. Drugs">
        <title>Genome Reduction and Secondary Metabolism of the Marine Sponge-Associated Cyanobacterium Leptothoe.</title>
        <authorList>
            <person name="Konstantinou D."/>
            <person name="Popin R.V."/>
            <person name="Fewer D.P."/>
            <person name="Sivonen K."/>
            <person name="Gkelis S."/>
        </authorList>
    </citation>
    <scope>NUCLEOTIDE SEQUENCE</scope>
    <source>
        <strain evidence="14">TAU-MAC 1115</strain>
    </source>
</reference>
<evidence type="ECO:0000256" key="5">
    <source>
        <dbReference type="ARBA" id="ARBA00022475"/>
    </source>
</evidence>
<comment type="caution">
    <text evidence="14">The sequence shown here is derived from an EMBL/GenBank/DDBJ whole genome shotgun (WGS) entry which is preliminary data.</text>
</comment>
<dbReference type="InterPro" id="IPR018422">
    <property type="entry name" value="Cation/H_exchanger_CPA1"/>
</dbReference>
<dbReference type="Pfam" id="PF00999">
    <property type="entry name" value="Na_H_Exchanger"/>
    <property type="match status" value="1"/>
</dbReference>
<accession>A0A947DH11</accession>
<evidence type="ECO:0000256" key="9">
    <source>
        <dbReference type="ARBA" id="ARBA00023065"/>
    </source>
</evidence>
<dbReference type="InterPro" id="IPR006153">
    <property type="entry name" value="Cation/H_exchanger_TM"/>
</dbReference>
<keyword evidence="9" id="KW-0406">Ion transport</keyword>
<keyword evidence="11" id="KW-0739">Sodium transport</keyword>
<feature type="transmembrane region" description="Helical" evidence="12">
    <location>
        <begin position="182"/>
        <end position="203"/>
    </location>
</feature>
<feature type="transmembrane region" description="Helical" evidence="12">
    <location>
        <begin position="113"/>
        <end position="131"/>
    </location>
</feature>
<feature type="transmembrane region" description="Helical" evidence="12">
    <location>
        <begin position="291"/>
        <end position="322"/>
    </location>
</feature>